<feature type="domain" description="Transcription initiation factor IIA gamma subunit C-terminal" evidence="10">
    <location>
        <begin position="64"/>
        <end position="104"/>
    </location>
</feature>
<comment type="similarity">
    <text evidence="2 8">Belongs to the TFIIA subunit 2 family.</text>
</comment>
<dbReference type="Proteomes" id="UP001174936">
    <property type="component" value="Unassembled WGS sequence"/>
</dbReference>
<protein>
    <recommendedName>
        <fullName evidence="3 8">Transcription initiation factor IIA subunit 2</fullName>
    </recommendedName>
</protein>
<evidence type="ECO:0000256" key="8">
    <source>
        <dbReference type="PIRNR" id="PIRNR009415"/>
    </source>
</evidence>
<dbReference type="EMBL" id="JAULSV010000002">
    <property type="protein sequence ID" value="KAK0652433.1"/>
    <property type="molecule type" value="Genomic_DNA"/>
</dbReference>
<evidence type="ECO:0000256" key="2">
    <source>
        <dbReference type="ARBA" id="ARBA00007675"/>
    </source>
</evidence>
<comment type="caution">
    <text evidence="11">The sequence shown here is derived from an EMBL/GenBank/DDBJ whole genome shotgun (WGS) entry which is preliminary data.</text>
</comment>
<evidence type="ECO:0000313" key="11">
    <source>
        <dbReference type="EMBL" id="KAK0652433.1"/>
    </source>
</evidence>
<dbReference type="InterPro" id="IPR015872">
    <property type="entry name" value="TFIIA_gsu_N"/>
</dbReference>
<name>A0AA40CX57_9PEZI</name>
<keyword evidence="6 8" id="KW-0539">Nucleus</keyword>
<proteinExistence type="inferred from homology"/>
<evidence type="ECO:0000256" key="4">
    <source>
        <dbReference type="ARBA" id="ARBA00023015"/>
    </source>
</evidence>
<evidence type="ECO:0000256" key="7">
    <source>
        <dbReference type="ARBA" id="ARBA00024733"/>
    </source>
</evidence>
<evidence type="ECO:0000259" key="9">
    <source>
        <dbReference type="Pfam" id="PF02268"/>
    </source>
</evidence>
<feature type="domain" description="Transcription initiation factor IIA gamma subunit N-terminal" evidence="9">
    <location>
        <begin position="7"/>
        <end position="50"/>
    </location>
</feature>
<evidence type="ECO:0000256" key="1">
    <source>
        <dbReference type="ARBA" id="ARBA00004123"/>
    </source>
</evidence>
<evidence type="ECO:0000313" key="12">
    <source>
        <dbReference type="Proteomes" id="UP001174936"/>
    </source>
</evidence>
<dbReference type="GO" id="GO:0005672">
    <property type="term" value="C:transcription factor TFIIA complex"/>
    <property type="evidence" value="ECO:0007669"/>
    <property type="project" value="InterPro"/>
</dbReference>
<dbReference type="Pfam" id="PF02268">
    <property type="entry name" value="TFIIA_gamma_N"/>
    <property type="match status" value="1"/>
</dbReference>
<comment type="subcellular location">
    <subcellularLocation>
        <location evidence="1 8">Nucleus</location>
    </subcellularLocation>
</comment>
<dbReference type="InterPro" id="IPR009088">
    <property type="entry name" value="TFIIA_b-brl"/>
</dbReference>
<dbReference type="CDD" id="cd10014">
    <property type="entry name" value="TFIIA_gamma_C"/>
    <property type="match status" value="1"/>
</dbReference>
<keyword evidence="5 8" id="KW-0804">Transcription</keyword>
<keyword evidence="12" id="KW-1185">Reference proteome</keyword>
<dbReference type="AlphaFoldDB" id="A0AA40CX57"/>
<evidence type="ECO:0000256" key="6">
    <source>
        <dbReference type="ARBA" id="ARBA00023242"/>
    </source>
</evidence>
<dbReference type="PANTHER" id="PTHR10966">
    <property type="entry name" value="TRANSCRIPTION INITIATION FACTOR IIA SUBUNIT 2"/>
    <property type="match status" value="1"/>
</dbReference>
<sequence length="117" mass="13312">MNSEPVYSELYRLGSLGASLIDAIDELVVAQKLEPQVGAQVLRQFDKTMDRGFVGHTKAKMTAKAKLRTYRLCDNVWTFDLRNVTFTMDNREKVEAKRMKIVAVSADPKDTSRKKDD</sequence>
<evidence type="ECO:0000256" key="3">
    <source>
        <dbReference type="ARBA" id="ARBA00019928"/>
    </source>
</evidence>
<gene>
    <name evidence="11" type="ORF">B0T16DRAFT_369120</name>
</gene>
<comment type="function">
    <text evidence="7">TFIIA is a component of the transcription machinery of RNA polymerase II and plays an important role in transcriptional activation. TFIIA in a complex with TBP mediates transcriptional activity.</text>
</comment>
<reference evidence="11" key="1">
    <citation type="submission" date="2023-06" db="EMBL/GenBank/DDBJ databases">
        <title>Genome-scale phylogeny and comparative genomics of the fungal order Sordariales.</title>
        <authorList>
            <consortium name="Lawrence Berkeley National Laboratory"/>
            <person name="Hensen N."/>
            <person name="Bonometti L."/>
            <person name="Westerberg I."/>
            <person name="Brannstrom I.O."/>
            <person name="Guillou S."/>
            <person name="Cros-Aarteil S."/>
            <person name="Calhoun S."/>
            <person name="Haridas S."/>
            <person name="Kuo A."/>
            <person name="Mondo S."/>
            <person name="Pangilinan J."/>
            <person name="Riley R."/>
            <person name="Labutti K."/>
            <person name="Andreopoulos B."/>
            <person name="Lipzen A."/>
            <person name="Chen C."/>
            <person name="Yanf M."/>
            <person name="Daum C."/>
            <person name="Ng V."/>
            <person name="Clum A."/>
            <person name="Steindorff A."/>
            <person name="Ohm R."/>
            <person name="Martin F."/>
            <person name="Silar P."/>
            <person name="Natvig D."/>
            <person name="Lalanne C."/>
            <person name="Gautier V."/>
            <person name="Ament-Velasquez S.L."/>
            <person name="Kruys A."/>
            <person name="Hutchinson M.I."/>
            <person name="Powell A.J."/>
            <person name="Barry K."/>
            <person name="Miller A.N."/>
            <person name="Grigoriev I.V."/>
            <person name="Debuchy R."/>
            <person name="Gladieux P."/>
            <person name="Thoren M.H."/>
            <person name="Johannesson H."/>
        </authorList>
    </citation>
    <scope>NUCLEOTIDE SEQUENCE</scope>
    <source>
        <strain evidence="11">SMH2532-1</strain>
    </source>
</reference>
<dbReference type="InterPro" id="IPR003194">
    <property type="entry name" value="TFIIA_gsu"/>
</dbReference>
<organism evidence="11 12">
    <name type="scientific">Cercophora newfieldiana</name>
    <dbReference type="NCBI Taxonomy" id="92897"/>
    <lineage>
        <taxon>Eukaryota</taxon>
        <taxon>Fungi</taxon>
        <taxon>Dikarya</taxon>
        <taxon>Ascomycota</taxon>
        <taxon>Pezizomycotina</taxon>
        <taxon>Sordariomycetes</taxon>
        <taxon>Sordariomycetidae</taxon>
        <taxon>Sordariales</taxon>
        <taxon>Lasiosphaeriaceae</taxon>
        <taxon>Cercophora</taxon>
    </lineage>
</organism>
<dbReference type="Pfam" id="PF02751">
    <property type="entry name" value="TFIIA_gamma_C"/>
    <property type="match status" value="1"/>
</dbReference>
<dbReference type="SUPFAM" id="SSF50784">
    <property type="entry name" value="Transcription factor IIA (TFIIA), beta-barrel domain"/>
    <property type="match status" value="1"/>
</dbReference>
<dbReference type="InterPro" id="IPR009083">
    <property type="entry name" value="TFIIA_a-hlx"/>
</dbReference>
<dbReference type="GO" id="GO:0006367">
    <property type="term" value="P:transcription initiation at RNA polymerase II promoter"/>
    <property type="evidence" value="ECO:0007669"/>
    <property type="project" value="InterPro"/>
</dbReference>
<dbReference type="InterPro" id="IPR015871">
    <property type="entry name" value="TFIIA_gsu_C"/>
</dbReference>
<dbReference type="SUPFAM" id="SSF47396">
    <property type="entry name" value="Transcription factor IIA (TFIIA), alpha-helical domain"/>
    <property type="match status" value="1"/>
</dbReference>
<dbReference type="PIRSF" id="PIRSF009415">
    <property type="entry name" value="Hum_TFIIA_gamma"/>
    <property type="match status" value="1"/>
</dbReference>
<dbReference type="Gene3D" id="2.30.18.10">
    <property type="entry name" value="Transcription factor IIA (TFIIA), beta-barrel domain"/>
    <property type="match status" value="1"/>
</dbReference>
<evidence type="ECO:0000256" key="5">
    <source>
        <dbReference type="ARBA" id="ARBA00023163"/>
    </source>
</evidence>
<dbReference type="Gene3D" id="1.10.287.190">
    <property type="entry name" value="Transcription factor IIA gamma subunit, alpha-helical domain"/>
    <property type="match status" value="1"/>
</dbReference>
<keyword evidence="4 8" id="KW-0805">Transcription regulation</keyword>
<accession>A0AA40CX57</accession>
<evidence type="ECO:0000259" key="10">
    <source>
        <dbReference type="Pfam" id="PF02751"/>
    </source>
</evidence>